<gene>
    <name evidence="2" type="ORF">BDK51DRAFT_33913</name>
</gene>
<protein>
    <submittedName>
        <fullName evidence="2">Uncharacterized protein</fullName>
    </submittedName>
</protein>
<dbReference type="EMBL" id="ML002131">
    <property type="protein sequence ID" value="RKO82754.1"/>
    <property type="molecule type" value="Genomic_DNA"/>
</dbReference>
<evidence type="ECO:0000313" key="3">
    <source>
        <dbReference type="Proteomes" id="UP000269721"/>
    </source>
</evidence>
<dbReference type="AlphaFoldDB" id="A0A4P9VTB8"/>
<feature type="compositionally biased region" description="Acidic residues" evidence="1">
    <location>
        <begin position="94"/>
        <end position="105"/>
    </location>
</feature>
<feature type="region of interest" description="Disordered" evidence="1">
    <location>
        <begin position="64"/>
        <end position="142"/>
    </location>
</feature>
<evidence type="ECO:0000256" key="1">
    <source>
        <dbReference type="SAM" id="MobiDB-lite"/>
    </source>
</evidence>
<proteinExistence type="predicted"/>
<dbReference type="Proteomes" id="UP000269721">
    <property type="component" value="Unassembled WGS sequence"/>
</dbReference>
<keyword evidence="3" id="KW-1185">Reference proteome</keyword>
<name>A0A4P9VTB8_9FUNG</name>
<reference evidence="3" key="1">
    <citation type="journal article" date="2018" name="Nat. Microbiol.">
        <title>Leveraging single-cell genomics to expand the fungal tree of life.</title>
        <authorList>
            <person name="Ahrendt S.R."/>
            <person name="Quandt C.A."/>
            <person name="Ciobanu D."/>
            <person name="Clum A."/>
            <person name="Salamov A."/>
            <person name="Andreopoulos B."/>
            <person name="Cheng J.F."/>
            <person name="Woyke T."/>
            <person name="Pelin A."/>
            <person name="Henrissat B."/>
            <person name="Reynolds N.K."/>
            <person name="Benny G.L."/>
            <person name="Smith M.E."/>
            <person name="James T.Y."/>
            <person name="Grigoriev I.V."/>
        </authorList>
    </citation>
    <scope>NUCLEOTIDE SEQUENCE [LARGE SCALE GENOMIC DNA]</scope>
</reference>
<sequence>MAPLRNPELILMGVNNTANKWRRGAVPSNVAFNDTHNEPVDPLRPGPHLRLFRLGAFSQAVFPERDLPDPTLPAWVPPTPAPARRQAQTRTDPYGDDDDEEDDGDATCSEGPLCDPPHWAVAAAERLAEPARPDPPPRALGRQVVRFGSFEFGRQSLDSLDPSPF</sequence>
<accession>A0A4P9VTB8</accession>
<organism evidence="2 3">
    <name type="scientific">Blyttiomyces helicus</name>
    <dbReference type="NCBI Taxonomy" id="388810"/>
    <lineage>
        <taxon>Eukaryota</taxon>
        <taxon>Fungi</taxon>
        <taxon>Fungi incertae sedis</taxon>
        <taxon>Chytridiomycota</taxon>
        <taxon>Chytridiomycota incertae sedis</taxon>
        <taxon>Chytridiomycetes</taxon>
        <taxon>Chytridiomycetes incertae sedis</taxon>
        <taxon>Blyttiomyces</taxon>
    </lineage>
</organism>
<evidence type="ECO:0000313" key="2">
    <source>
        <dbReference type="EMBL" id="RKO82754.1"/>
    </source>
</evidence>
<feature type="compositionally biased region" description="Low complexity" evidence="1">
    <location>
        <begin position="82"/>
        <end position="91"/>
    </location>
</feature>